<gene>
    <name evidence="2" type="ORF">BaRGS_00013309</name>
</gene>
<dbReference type="Proteomes" id="UP001519460">
    <property type="component" value="Unassembled WGS sequence"/>
</dbReference>
<comment type="caution">
    <text evidence="2">The sequence shown here is derived from an EMBL/GenBank/DDBJ whole genome shotgun (WGS) entry which is preliminary data.</text>
</comment>
<dbReference type="AlphaFoldDB" id="A0ABD0L880"/>
<reference evidence="2 3" key="1">
    <citation type="journal article" date="2023" name="Sci. Data">
        <title>Genome assembly of the Korean intertidal mud-creeper Batillaria attramentaria.</title>
        <authorList>
            <person name="Patra A.K."/>
            <person name="Ho P.T."/>
            <person name="Jun S."/>
            <person name="Lee S.J."/>
            <person name="Kim Y."/>
            <person name="Won Y.J."/>
        </authorList>
    </citation>
    <scope>NUCLEOTIDE SEQUENCE [LARGE SCALE GENOMIC DNA]</scope>
    <source>
        <strain evidence="2">Wonlab-2016</strain>
    </source>
</reference>
<feature type="region of interest" description="Disordered" evidence="1">
    <location>
        <begin position="22"/>
        <end position="49"/>
    </location>
</feature>
<dbReference type="EMBL" id="JACVVK020000075">
    <property type="protein sequence ID" value="KAK7495370.1"/>
    <property type="molecule type" value="Genomic_DNA"/>
</dbReference>
<protein>
    <submittedName>
        <fullName evidence="2">Uncharacterized protein</fullName>
    </submittedName>
</protein>
<sequence>MPLTFRNVDVQMLLFSARMASVSSTGNPGRSRCYERIPALGTEPPRPSDVQIMTVSRLSKRSEQLATADLKDISLHVFKSRVNYVQAPPLSRPLLN</sequence>
<accession>A0ABD0L880</accession>
<evidence type="ECO:0000313" key="3">
    <source>
        <dbReference type="Proteomes" id="UP001519460"/>
    </source>
</evidence>
<proteinExistence type="predicted"/>
<evidence type="ECO:0000313" key="2">
    <source>
        <dbReference type="EMBL" id="KAK7495370.1"/>
    </source>
</evidence>
<evidence type="ECO:0000256" key="1">
    <source>
        <dbReference type="SAM" id="MobiDB-lite"/>
    </source>
</evidence>
<name>A0ABD0L880_9CAEN</name>
<organism evidence="2 3">
    <name type="scientific">Batillaria attramentaria</name>
    <dbReference type="NCBI Taxonomy" id="370345"/>
    <lineage>
        <taxon>Eukaryota</taxon>
        <taxon>Metazoa</taxon>
        <taxon>Spiralia</taxon>
        <taxon>Lophotrochozoa</taxon>
        <taxon>Mollusca</taxon>
        <taxon>Gastropoda</taxon>
        <taxon>Caenogastropoda</taxon>
        <taxon>Sorbeoconcha</taxon>
        <taxon>Cerithioidea</taxon>
        <taxon>Batillariidae</taxon>
        <taxon>Batillaria</taxon>
    </lineage>
</organism>
<keyword evidence="3" id="KW-1185">Reference proteome</keyword>